<name>A0ABN1ZU18_9ACTN</name>
<proteinExistence type="predicted"/>
<organism evidence="2 3">
    <name type="scientific">Nocardioides humi</name>
    <dbReference type="NCBI Taxonomy" id="449461"/>
    <lineage>
        <taxon>Bacteria</taxon>
        <taxon>Bacillati</taxon>
        <taxon>Actinomycetota</taxon>
        <taxon>Actinomycetes</taxon>
        <taxon>Propionibacteriales</taxon>
        <taxon>Nocardioidaceae</taxon>
        <taxon>Nocardioides</taxon>
    </lineage>
</organism>
<gene>
    <name evidence="2" type="ORF">GCM10009788_05180</name>
</gene>
<dbReference type="Gene3D" id="3.40.1000.10">
    <property type="entry name" value="Mog1/PsbP, alpha/beta/alpha sandwich"/>
    <property type="match status" value="1"/>
</dbReference>
<sequence length="354" mass="37375">MELLTRVAGAPGDCLDAARALRRLASALADADRLALRHRRFPEEDFAGDSADGFRGASGELADGLDGFRPGVARLATALRGYGDRLAEVQATMRRVRRTARGHGLLHGTVVRLPAAPAPEQLRVLRALAPIVAAAWTVLARAEDDVRAAADLVDPAIRSNPLVAAYPATAVPPSADTGGPVRWPPDETAWPPEHPTPTPEPTGGGPMSHDVSLAVPRRWATRDDPAPGVALHARAPAAAASGFTPELVVRTGPVGDASSLTDWRADALSTLALQLDDLEVEDADLIDLDGEPVAYHRFSHRIGGVDVVCDQWAWLHDGLGVTLTGTVARADYADYCDLFEDVAATVELVPRAAA</sequence>
<evidence type="ECO:0000256" key="1">
    <source>
        <dbReference type="SAM" id="MobiDB-lite"/>
    </source>
</evidence>
<dbReference type="EMBL" id="BAAAOR010000004">
    <property type="protein sequence ID" value="GAA1504682.1"/>
    <property type="molecule type" value="Genomic_DNA"/>
</dbReference>
<dbReference type="RefSeq" id="WP_141005961.1">
    <property type="nucleotide sequence ID" value="NZ_BAAAOR010000004.1"/>
</dbReference>
<keyword evidence="3" id="KW-1185">Reference proteome</keyword>
<reference evidence="2 3" key="1">
    <citation type="journal article" date="2019" name="Int. J. Syst. Evol. Microbiol.">
        <title>The Global Catalogue of Microorganisms (GCM) 10K type strain sequencing project: providing services to taxonomists for standard genome sequencing and annotation.</title>
        <authorList>
            <consortium name="The Broad Institute Genomics Platform"/>
            <consortium name="The Broad Institute Genome Sequencing Center for Infectious Disease"/>
            <person name="Wu L."/>
            <person name="Ma J."/>
        </authorList>
    </citation>
    <scope>NUCLEOTIDE SEQUENCE [LARGE SCALE GENOMIC DNA]</scope>
    <source>
        <strain evidence="2 3">JCM 14942</strain>
    </source>
</reference>
<accession>A0ABN1ZU18</accession>
<comment type="caution">
    <text evidence="2">The sequence shown here is derived from an EMBL/GenBank/DDBJ whole genome shotgun (WGS) entry which is preliminary data.</text>
</comment>
<dbReference type="Proteomes" id="UP001500842">
    <property type="component" value="Unassembled WGS sequence"/>
</dbReference>
<evidence type="ECO:0000313" key="3">
    <source>
        <dbReference type="Proteomes" id="UP001500842"/>
    </source>
</evidence>
<evidence type="ECO:0000313" key="2">
    <source>
        <dbReference type="EMBL" id="GAA1504682.1"/>
    </source>
</evidence>
<protein>
    <submittedName>
        <fullName evidence="2">Uncharacterized protein</fullName>
    </submittedName>
</protein>
<feature type="region of interest" description="Disordered" evidence="1">
    <location>
        <begin position="171"/>
        <end position="209"/>
    </location>
</feature>